<evidence type="ECO:0000256" key="1">
    <source>
        <dbReference type="SAM" id="MobiDB-lite"/>
    </source>
</evidence>
<sequence length="76" mass="7478">MSGAHAALYTSALTYSRLPASEITAPPKDWPTSTVGPSCASSIENQSGGGHIAVQGAGGVLDNGDGVAVGGQKVRP</sequence>
<keyword evidence="3" id="KW-1185">Reference proteome</keyword>
<feature type="region of interest" description="Disordered" evidence="1">
    <location>
        <begin position="23"/>
        <end position="76"/>
    </location>
</feature>
<proteinExistence type="predicted"/>
<reference evidence="2" key="1">
    <citation type="journal article" date="2014" name="Int. J. Syst. Evol. Microbiol.">
        <title>Complete genome sequence of Corynebacterium casei LMG S-19264T (=DSM 44701T), isolated from a smear-ripened cheese.</title>
        <authorList>
            <consortium name="US DOE Joint Genome Institute (JGI-PGF)"/>
            <person name="Walter F."/>
            <person name="Albersmeier A."/>
            <person name="Kalinowski J."/>
            <person name="Ruckert C."/>
        </authorList>
    </citation>
    <scope>NUCLEOTIDE SEQUENCE</scope>
    <source>
        <strain evidence="2">CGMCC 4.7110</strain>
    </source>
</reference>
<gene>
    <name evidence="2" type="ORF">GCM10011578_099360</name>
</gene>
<comment type="caution">
    <text evidence="2">The sequence shown here is derived from an EMBL/GenBank/DDBJ whole genome shotgun (WGS) entry which is preliminary data.</text>
</comment>
<evidence type="ECO:0000313" key="3">
    <source>
        <dbReference type="Proteomes" id="UP000653411"/>
    </source>
</evidence>
<name>A0A917XPG1_9ACTN</name>
<accession>A0A917XPG1</accession>
<organism evidence="2 3">
    <name type="scientific">Streptomyces fuscichromogenes</name>
    <dbReference type="NCBI Taxonomy" id="1324013"/>
    <lineage>
        <taxon>Bacteria</taxon>
        <taxon>Bacillati</taxon>
        <taxon>Actinomycetota</taxon>
        <taxon>Actinomycetes</taxon>
        <taxon>Kitasatosporales</taxon>
        <taxon>Streptomycetaceae</taxon>
        <taxon>Streptomyces</taxon>
    </lineage>
</organism>
<dbReference type="Proteomes" id="UP000653411">
    <property type="component" value="Unassembled WGS sequence"/>
</dbReference>
<evidence type="ECO:0000313" key="2">
    <source>
        <dbReference type="EMBL" id="GGN46444.1"/>
    </source>
</evidence>
<dbReference type="EMBL" id="BMML01000054">
    <property type="protein sequence ID" value="GGN46444.1"/>
    <property type="molecule type" value="Genomic_DNA"/>
</dbReference>
<reference evidence="2" key="2">
    <citation type="submission" date="2020-09" db="EMBL/GenBank/DDBJ databases">
        <authorList>
            <person name="Sun Q."/>
            <person name="Zhou Y."/>
        </authorList>
    </citation>
    <scope>NUCLEOTIDE SEQUENCE</scope>
    <source>
        <strain evidence="2">CGMCC 4.7110</strain>
    </source>
</reference>
<protein>
    <submittedName>
        <fullName evidence="2">Uncharacterized protein</fullName>
    </submittedName>
</protein>
<feature type="compositionally biased region" description="Polar residues" evidence="1">
    <location>
        <begin position="31"/>
        <end position="46"/>
    </location>
</feature>
<dbReference type="AlphaFoldDB" id="A0A917XPG1"/>
<feature type="compositionally biased region" description="Gly residues" evidence="1">
    <location>
        <begin position="47"/>
        <end position="61"/>
    </location>
</feature>